<feature type="compositionally biased region" description="Low complexity" evidence="2">
    <location>
        <begin position="61"/>
        <end position="70"/>
    </location>
</feature>
<dbReference type="Proteomes" id="UP001085076">
    <property type="component" value="Miscellaneous, Linkage group lg02"/>
</dbReference>
<keyword evidence="1" id="KW-0863">Zinc-finger</keyword>
<evidence type="ECO:0000256" key="2">
    <source>
        <dbReference type="SAM" id="MobiDB-lite"/>
    </source>
</evidence>
<feature type="region of interest" description="Disordered" evidence="2">
    <location>
        <begin position="18"/>
        <end position="84"/>
    </location>
</feature>
<feature type="domain" description="C2H2-type" evidence="3">
    <location>
        <begin position="161"/>
        <end position="188"/>
    </location>
</feature>
<reference evidence="4" key="1">
    <citation type="submission" date="2021-03" db="EMBL/GenBank/DDBJ databases">
        <authorList>
            <person name="Li Z."/>
            <person name="Yang C."/>
        </authorList>
    </citation>
    <scope>NUCLEOTIDE SEQUENCE</scope>
    <source>
        <strain evidence="4">Dzin_1.0</strain>
        <tissue evidence="4">Leaf</tissue>
    </source>
</reference>
<keyword evidence="5" id="KW-1185">Reference proteome</keyword>
<dbReference type="PANTHER" id="PTHR46869:SF6">
    <property type="entry name" value="C2H2-TYPE DOMAIN-CONTAINING PROTEIN"/>
    <property type="match status" value="1"/>
</dbReference>
<dbReference type="SUPFAM" id="SSF57667">
    <property type="entry name" value="beta-beta-alpha zinc fingers"/>
    <property type="match status" value="2"/>
</dbReference>
<name>A0A9D5D0W8_9LILI</name>
<sequence length="282" mass="30818">MDGDQEQRHTCKVCAKSFPCGRSLGGHMRSHLASNSSLDAEEKPQSSKSYGLRENPRKSCKLSSSSSLSSSEEEEEECLNPCSSSEIEKEEEVVALSLMMLSRDTGSWIGFNPLAHESSDKNSIVFEDNAKDASKNVDTGFVSDNEYDSSSKCGGLKRSRYECKDCNKTFETYQALGGHRASHKRSNKHFKNTEDIVVGYSALKKVKTEHQCSICGKVFGSGQALGGHKRSHIASVHQQESPLMSELLDLNLPAAAAVDEESNNSNANAADSNAPWWIGNLE</sequence>
<reference evidence="4" key="2">
    <citation type="journal article" date="2022" name="Hortic Res">
        <title>The genome of Dioscorea zingiberensis sheds light on the biosynthesis, origin and evolution of the medicinally important diosgenin saponins.</title>
        <authorList>
            <person name="Li Y."/>
            <person name="Tan C."/>
            <person name="Li Z."/>
            <person name="Guo J."/>
            <person name="Li S."/>
            <person name="Chen X."/>
            <person name="Wang C."/>
            <person name="Dai X."/>
            <person name="Yang H."/>
            <person name="Song W."/>
            <person name="Hou L."/>
            <person name="Xu J."/>
            <person name="Tong Z."/>
            <person name="Xu A."/>
            <person name="Yuan X."/>
            <person name="Wang W."/>
            <person name="Yang Q."/>
            <person name="Chen L."/>
            <person name="Sun Z."/>
            <person name="Wang K."/>
            <person name="Pan B."/>
            <person name="Chen J."/>
            <person name="Bao Y."/>
            <person name="Liu F."/>
            <person name="Qi X."/>
            <person name="Gang D.R."/>
            <person name="Wen J."/>
            <person name="Li J."/>
        </authorList>
    </citation>
    <scope>NUCLEOTIDE SEQUENCE</scope>
    <source>
        <strain evidence="4">Dzin_1.0</strain>
    </source>
</reference>
<dbReference type="OrthoDB" id="9451254at2759"/>
<proteinExistence type="predicted"/>
<keyword evidence="1" id="KW-0862">Zinc</keyword>
<gene>
    <name evidence="4" type="ORF">J5N97_010253</name>
</gene>
<evidence type="ECO:0000313" key="4">
    <source>
        <dbReference type="EMBL" id="KAJ0981998.1"/>
    </source>
</evidence>
<evidence type="ECO:0000256" key="1">
    <source>
        <dbReference type="PROSITE-ProRule" id="PRU00042"/>
    </source>
</evidence>
<dbReference type="Pfam" id="PF13912">
    <property type="entry name" value="zf-C2H2_6"/>
    <property type="match status" value="3"/>
</dbReference>
<accession>A0A9D5D0W8</accession>
<evidence type="ECO:0000313" key="5">
    <source>
        <dbReference type="Proteomes" id="UP001085076"/>
    </source>
</evidence>
<dbReference type="AlphaFoldDB" id="A0A9D5D0W8"/>
<dbReference type="GO" id="GO:0008270">
    <property type="term" value="F:zinc ion binding"/>
    <property type="evidence" value="ECO:0007669"/>
    <property type="project" value="UniProtKB-KW"/>
</dbReference>
<comment type="caution">
    <text evidence="4">The sequence shown here is derived from an EMBL/GenBank/DDBJ whole genome shotgun (WGS) entry which is preliminary data.</text>
</comment>
<dbReference type="PROSITE" id="PS50157">
    <property type="entry name" value="ZINC_FINGER_C2H2_2"/>
    <property type="match status" value="3"/>
</dbReference>
<dbReference type="PANTHER" id="PTHR46869">
    <property type="entry name" value="C2H2-LIKE ZINC FINGER PROTEIN"/>
    <property type="match status" value="1"/>
</dbReference>
<dbReference type="InterPro" id="IPR036236">
    <property type="entry name" value="Znf_C2H2_sf"/>
</dbReference>
<dbReference type="PROSITE" id="PS00028">
    <property type="entry name" value="ZINC_FINGER_C2H2_1"/>
    <property type="match status" value="3"/>
</dbReference>
<protein>
    <recommendedName>
        <fullName evidence="3">C2H2-type domain-containing protein</fullName>
    </recommendedName>
</protein>
<keyword evidence="1" id="KW-0479">Metal-binding</keyword>
<dbReference type="Gene3D" id="3.30.160.60">
    <property type="entry name" value="Classic Zinc Finger"/>
    <property type="match status" value="1"/>
</dbReference>
<dbReference type="EMBL" id="JAGGNH010000002">
    <property type="protein sequence ID" value="KAJ0981998.1"/>
    <property type="molecule type" value="Genomic_DNA"/>
</dbReference>
<feature type="domain" description="C2H2-type" evidence="3">
    <location>
        <begin position="210"/>
        <end position="242"/>
    </location>
</feature>
<organism evidence="4 5">
    <name type="scientific">Dioscorea zingiberensis</name>
    <dbReference type="NCBI Taxonomy" id="325984"/>
    <lineage>
        <taxon>Eukaryota</taxon>
        <taxon>Viridiplantae</taxon>
        <taxon>Streptophyta</taxon>
        <taxon>Embryophyta</taxon>
        <taxon>Tracheophyta</taxon>
        <taxon>Spermatophyta</taxon>
        <taxon>Magnoliopsida</taxon>
        <taxon>Liliopsida</taxon>
        <taxon>Dioscoreales</taxon>
        <taxon>Dioscoreaceae</taxon>
        <taxon>Dioscorea</taxon>
    </lineage>
</organism>
<evidence type="ECO:0000259" key="3">
    <source>
        <dbReference type="PROSITE" id="PS50157"/>
    </source>
</evidence>
<feature type="domain" description="C2H2-type" evidence="3">
    <location>
        <begin position="9"/>
        <end position="36"/>
    </location>
</feature>
<dbReference type="InterPro" id="IPR013087">
    <property type="entry name" value="Znf_C2H2_type"/>
</dbReference>
<dbReference type="SMART" id="SM00355">
    <property type="entry name" value="ZnF_C2H2"/>
    <property type="match status" value="3"/>
</dbReference>